<dbReference type="InterPro" id="IPR051158">
    <property type="entry name" value="Metallophosphoesterase_sf"/>
</dbReference>
<reference evidence="8" key="2">
    <citation type="submission" date="2021-04" db="EMBL/GenBank/DDBJ databases">
        <title>Isolation and characterization of a novel species of the genus Sulfurimonas.</title>
        <authorList>
            <person name="Fukui M."/>
        </authorList>
    </citation>
    <scope>NUCLEOTIDE SEQUENCE</scope>
    <source>
        <strain evidence="8">H1576</strain>
    </source>
</reference>
<dbReference type="Gene3D" id="3.60.21.10">
    <property type="match status" value="1"/>
</dbReference>
<dbReference type="InterPro" id="IPR004843">
    <property type="entry name" value="Calcineurin-like_PHP"/>
</dbReference>
<dbReference type="KEGG" id="saqt:GJV85_00605"/>
<comment type="cofactor">
    <cofactor evidence="1">
        <name>a divalent metal cation</name>
        <dbReference type="ChEBI" id="CHEBI:60240"/>
    </cofactor>
</comment>
<feature type="transmembrane region" description="Helical" evidence="6">
    <location>
        <begin position="6"/>
        <end position="26"/>
    </location>
</feature>
<dbReference type="GO" id="GO:0016020">
    <property type="term" value="C:membrane"/>
    <property type="evidence" value="ECO:0007669"/>
    <property type="project" value="GOC"/>
</dbReference>
<dbReference type="RefSeq" id="WP_207561958.1">
    <property type="nucleotide sequence ID" value="NZ_CP046072.1"/>
</dbReference>
<dbReference type="PANTHER" id="PTHR31302:SF31">
    <property type="entry name" value="PHOSPHODIESTERASE YAEI"/>
    <property type="match status" value="1"/>
</dbReference>
<feature type="domain" description="Calcineurin-like phosphoesterase" evidence="7">
    <location>
        <begin position="150"/>
        <end position="314"/>
    </location>
</feature>
<evidence type="ECO:0000256" key="4">
    <source>
        <dbReference type="ARBA" id="ARBA00061089"/>
    </source>
</evidence>
<feature type="transmembrane region" description="Helical" evidence="6">
    <location>
        <begin position="66"/>
        <end position="89"/>
    </location>
</feature>
<keyword evidence="9" id="KW-1185">Reference proteome</keyword>
<dbReference type="EMBL" id="CP046072">
    <property type="protein sequence ID" value="QSZ40680.1"/>
    <property type="molecule type" value="Genomic_DNA"/>
</dbReference>
<evidence type="ECO:0000313" key="9">
    <source>
        <dbReference type="Proteomes" id="UP000671852"/>
    </source>
</evidence>
<dbReference type="GO" id="GO:0008758">
    <property type="term" value="F:UDP-2,3-diacylglucosamine hydrolase activity"/>
    <property type="evidence" value="ECO:0007669"/>
    <property type="project" value="TreeGrafter"/>
</dbReference>
<sequence length="372" mass="42319">MKPILFTLALLGVFSLLNMYISKRLITHLDITLKHKHYLRIFLVLNLIGILFYVLGRYYINIPNWLYFLFSLPVGVLFLLFCTTVIYDISRVLLHHTPLSPKRRKFFKRSLDASSLLAASSLSAKAIYNARTIELEKVEIKIKKLNKEYKIIQLSDIHIGGLIDKNFINILVKRVNATNPDLVVITGDLVDIEISKAQAAMDELKKLDSKYGTFFIVGNHEYFHNIEKIIQSVKSIGIRVLENENVYIGKENEGFNLAGVYDVFGYRSLTFIPDLESALKGKKDAPTVLLAHQPKYIDEVQEGVDLMLSGHTHGGQLYPFRFLVKVVQPYISGLHQHNENLQIYVNKGTGFWGPPMRLGASAEISEIRLLPS</sequence>
<dbReference type="AlphaFoldDB" id="A0A975AY87"/>
<evidence type="ECO:0000313" key="8">
    <source>
        <dbReference type="EMBL" id="QSZ40680.1"/>
    </source>
</evidence>
<dbReference type="GO" id="GO:0009245">
    <property type="term" value="P:lipid A biosynthetic process"/>
    <property type="evidence" value="ECO:0007669"/>
    <property type="project" value="TreeGrafter"/>
</dbReference>
<dbReference type="Proteomes" id="UP000671852">
    <property type="component" value="Chromosome"/>
</dbReference>
<organism evidence="8 9">
    <name type="scientific">Sulfurimonas aquatica</name>
    <dbReference type="NCBI Taxonomy" id="2672570"/>
    <lineage>
        <taxon>Bacteria</taxon>
        <taxon>Pseudomonadati</taxon>
        <taxon>Campylobacterota</taxon>
        <taxon>Epsilonproteobacteria</taxon>
        <taxon>Campylobacterales</taxon>
        <taxon>Sulfurimonadaceae</taxon>
        <taxon>Sulfurimonas</taxon>
    </lineage>
</organism>
<dbReference type="GO" id="GO:0046872">
    <property type="term" value="F:metal ion binding"/>
    <property type="evidence" value="ECO:0007669"/>
    <property type="project" value="UniProtKB-KW"/>
</dbReference>
<reference evidence="8" key="1">
    <citation type="submission" date="2019-11" db="EMBL/GenBank/DDBJ databases">
        <authorList>
            <person name="Kojima H."/>
        </authorList>
    </citation>
    <scope>NUCLEOTIDE SEQUENCE</scope>
    <source>
        <strain evidence="8">H1576</strain>
    </source>
</reference>
<dbReference type="SUPFAM" id="SSF56300">
    <property type="entry name" value="Metallo-dependent phosphatases"/>
    <property type="match status" value="1"/>
</dbReference>
<dbReference type="InterPro" id="IPR029052">
    <property type="entry name" value="Metallo-depent_PP-like"/>
</dbReference>
<keyword evidence="2" id="KW-0479">Metal-binding</keyword>
<evidence type="ECO:0000256" key="6">
    <source>
        <dbReference type="SAM" id="Phobius"/>
    </source>
</evidence>
<dbReference type="PANTHER" id="PTHR31302">
    <property type="entry name" value="TRANSMEMBRANE PROTEIN WITH METALLOPHOSPHOESTERASE DOMAIN-RELATED"/>
    <property type="match status" value="1"/>
</dbReference>
<evidence type="ECO:0000256" key="1">
    <source>
        <dbReference type="ARBA" id="ARBA00001968"/>
    </source>
</evidence>
<accession>A0A975AY87</accession>
<keyword evidence="5" id="KW-0175">Coiled coil</keyword>
<gene>
    <name evidence="8" type="ORF">GJV85_00605</name>
</gene>
<comment type="similarity">
    <text evidence="4">Belongs to the metallophosphoesterase superfamily.</text>
</comment>
<protein>
    <submittedName>
        <fullName evidence="8">Metallophosphoesterase</fullName>
    </submittedName>
</protein>
<dbReference type="CDD" id="cd07385">
    <property type="entry name" value="MPP_YkuE_C"/>
    <property type="match status" value="1"/>
</dbReference>
<keyword evidence="6" id="KW-0472">Membrane</keyword>
<keyword evidence="3" id="KW-0378">Hydrolase</keyword>
<keyword evidence="6" id="KW-0812">Transmembrane</keyword>
<evidence type="ECO:0000256" key="5">
    <source>
        <dbReference type="SAM" id="Coils"/>
    </source>
</evidence>
<keyword evidence="6" id="KW-1133">Transmembrane helix</keyword>
<feature type="coiled-coil region" evidence="5">
    <location>
        <begin position="128"/>
        <end position="155"/>
    </location>
</feature>
<dbReference type="Pfam" id="PF00149">
    <property type="entry name" value="Metallophos"/>
    <property type="match status" value="1"/>
</dbReference>
<evidence type="ECO:0000256" key="2">
    <source>
        <dbReference type="ARBA" id="ARBA00022723"/>
    </source>
</evidence>
<dbReference type="FunFam" id="3.60.21.10:FF:000028">
    <property type="entry name" value="Putative metallophosphoesterase"/>
    <property type="match status" value="1"/>
</dbReference>
<evidence type="ECO:0000256" key="3">
    <source>
        <dbReference type="ARBA" id="ARBA00022801"/>
    </source>
</evidence>
<evidence type="ECO:0000259" key="7">
    <source>
        <dbReference type="Pfam" id="PF00149"/>
    </source>
</evidence>
<proteinExistence type="inferred from homology"/>
<feature type="transmembrane region" description="Helical" evidence="6">
    <location>
        <begin position="38"/>
        <end position="60"/>
    </location>
</feature>
<name>A0A975AY87_9BACT</name>